<dbReference type="PRINTS" id="PR00344">
    <property type="entry name" value="BCTRLSENSOR"/>
</dbReference>
<keyword evidence="7" id="KW-0472">Membrane</keyword>
<accession>F3YXI7</accession>
<dbReference type="InterPro" id="IPR050351">
    <property type="entry name" value="BphY/WalK/GraS-like"/>
</dbReference>
<dbReference type="Gene3D" id="6.10.340.10">
    <property type="match status" value="1"/>
</dbReference>
<dbReference type="InterPro" id="IPR003661">
    <property type="entry name" value="HisK_dim/P_dom"/>
</dbReference>
<comment type="subcellular location">
    <subcellularLocation>
        <location evidence="2">Membrane</location>
    </subcellularLocation>
</comment>
<evidence type="ECO:0000256" key="5">
    <source>
        <dbReference type="ARBA" id="ARBA00022679"/>
    </source>
</evidence>
<dbReference type="PROSITE" id="PS50885">
    <property type="entry name" value="HAMP"/>
    <property type="match status" value="1"/>
</dbReference>
<evidence type="ECO:0000256" key="4">
    <source>
        <dbReference type="ARBA" id="ARBA00022553"/>
    </source>
</evidence>
<organism evidence="10 11">
    <name type="scientific">Desulfocurvibacter africanus subsp. africanus str. Walvis Bay</name>
    <dbReference type="NCBI Taxonomy" id="690850"/>
    <lineage>
        <taxon>Bacteria</taxon>
        <taxon>Pseudomonadati</taxon>
        <taxon>Thermodesulfobacteriota</taxon>
        <taxon>Desulfovibrionia</taxon>
        <taxon>Desulfovibrionales</taxon>
        <taxon>Desulfovibrionaceae</taxon>
        <taxon>Desulfocurvibacter</taxon>
    </lineage>
</organism>
<dbReference type="GO" id="GO:0007234">
    <property type="term" value="P:osmosensory signaling via phosphorelay pathway"/>
    <property type="evidence" value="ECO:0007669"/>
    <property type="project" value="TreeGrafter"/>
</dbReference>
<dbReference type="Pfam" id="PF00512">
    <property type="entry name" value="HisKA"/>
    <property type="match status" value="1"/>
</dbReference>
<feature type="domain" description="Histidine kinase" evidence="8">
    <location>
        <begin position="263"/>
        <end position="481"/>
    </location>
</feature>
<reference evidence="10 11" key="1">
    <citation type="journal article" date="2011" name="J. Bacteriol.">
        <title>Genome sequence of the mercury-methylating and pleomorphic Desulfovibrio africanus Strain Walvis Bay.</title>
        <authorList>
            <person name="Brown S.D."/>
            <person name="Wall J.D."/>
            <person name="Kucken A.M."/>
            <person name="Gilmour C.C."/>
            <person name="Podar M."/>
            <person name="Brandt C.C."/>
            <person name="Teshima H."/>
            <person name="Detter J.C."/>
            <person name="Han C.S."/>
            <person name="Land M.L."/>
            <person name="Lucas S."/>
            <person name="Han J."/>
            <person name="Pennacchio L."/>
            <person name="Nolan M."/>
            <person name="Pitluck S."/>
            <person name="Woyke T."/>
            <person name="Goodwin L."/>
            <person name="Palumbo A.V."/>
            <person name="Elias D.A."/>
        </authorList>
    </citation>
    <scope>NUCLEOTIDE SEQUENCE [LARGE SCALE GENOMIC DNA]</scope>
    <source>
        <strain evidence="10 11">Walvis Bay</strain>
    </source>
</reference>
<dbReference type="InterPro" id="IPR004358">
    <property type="entry name" value="Sig_transdc_His_kin-like_C"/>
</dbReference>
<feature type="domain" description="HAMP" evidence="9">
    <location>
        <begin position="189"/>
        <end position="241"/>
    </location>
</feature>
<keyword evidence="11" id="KW-1185">Reference proteome</keyword>
<dbReference type="InterPro" id="IPR003594">
    <property type="entry name" value="HATPase_dom"/>
</dbReference>
<dbReference type="FunFam" id="3.30.565.10:FF:000006">
    <property type="entry name" value="Sensor histidine kinase WalK"/>
    <property type="match status" value="1"/>
</dbReference>
<dbReference type="AlphaFoldDB" id="F3YXI7"/>
<sequence length="490" mass="54836" precursor="true">MQIRQRLYLSALISALAALLIAGIMTWALGISHDSQERSAFYSELAGKTHALRVLLYHHHIRPTERTSAQWNSARASLGSLLDSIQPASKDESRRLEYMRRTYAKIGPQFEIYQKLRSREADGPEHVDREWMMTHLMISLSHITDSADTLLKGSRAQALVARTGSTVAAVVLSMLITLVTISVSFWLASHISSSMRRLREGASQVAAGNLEHRIALSGRDEFAQVAGSFNTMTAKLRDSQAVMQDYTQRLEQSNRDLEEFAYVASHDLQEPLRKIQAFGERIRTRHAKALGEEGQDYLARMEKAALRMQTLVSDLLTFSRVSTRPEPAKPVDLAEVLAEVAEELENRTAEVGARIEIGALPAVEADRGQMLQLFNNLINNSLKYRREGMPPVIRVHGECGPGRDNESCRVFVEDNGIGFDEKYLHKIFQPFQRLHSREEYTGTGIGLAICRKIVERHGGSITARSTPGKGSTFIVSLPRRQKGGISHEHQ</sequence>
<dbReference type="Pfam" id="PF00672">
    <property type="entry name" value="HAMP"/>
    <property type="match status" value="1"/>
</dbReference>
<evidence type="ECO:0000256" key="3">
    <source>
        <dbReference type="ARBA" id="ARBA00012438"/>
    </source>
</evidence>
<dbReference type="CDD" id="cd00082">
    <property type="entry name" value="HisKA"/>
    <property type="match status" value="1"/>
</dbReference>
<dbReference type="Gene3D" id="1.10.287.130">
    <property type="match status" value="1"/>
</dbReference>
<dbReference type="RefSeq" id="WP_014261378.1">
    <property type="nucleotide sequence ID" value="NC_016629.1"/>
</dbReference>
<dbReference type="GO" id="GO:0000155">
    <property type="term" value="F:phosphorelay sensor kinase activity"/>
    <property type="evidence" value="ECO:0007669"/>
    <property type="project" value="InterPro"/>
</dbReference>
<dbReference type="SMART" id="SM00387">
    <property type="entry name" value="HATPase_c"/>
    <property type="match status" value="1"/>
</dbReference>
<feature type="transmembrane region" description="Helical" evidence="7">
    <location>
        <begin position="167"/>
        <end position="189"/>
    </location>
</feature>
<dbReference type="GO" id="GO:0030295">
    <property type="term" value="F:protein kinase activator activity"/>
    <property type="evidence" value="ECO:0007669"/>
    <property type="project" value="TreeGrafter"/>
</dbReference>
<dbReference type="InterPro" id="IPR036890">
    <property type="entry name" value="HATPase_C_sf"/>
</dbReference>
<evidence type="ECO:0000256" key="6">
    <source>
        <dbReference type="ARBA" id="ARBA00022777"/>
    </source>
</evidence>
<proteinExistence type="predicted"/>
<dbReference type="HOGENOM" id="CLU_000445_114_71_7"/>
<dbReference type="GO" id="GO:0000156">
    <property type="term" value="F:phosphorelay response regulator activity"/>
    <property type="evidence" value="ECO:0007669"/>
    <property type="project" value="TreeGrafter"/>
</dbReference>
<dbReference type="InterPro" id="IPR005467">
    <property type="entry name" value="His_kinase_dom"/>
</dbReference>
<comment type="catalytic activity">
    <reaction evidence="1">
        <text>ATP + protein L-histidine = ADP + protein N-phospho-L-histidine.</text>
        <dbReference type="EC" id="2.7.13.3"/>
    </reaction>
</comment>
<dbReference type="GO" id="GO:0016020">
    <property type="term" value="C:membrane"/>
    <property type="evidence" value="ECO:0007669"/>
    <property type="project" value="UniProtKB-SubCell"/>
</dbReference>
<dbReference type="SUPFAM" id="SSF47384">
    <property type="entry name" value="Homodimeric domain of signal transducing histidine kinase"/>
    <property type="match status" value="1"/>
</dbReference>
<keyword evidence="7" id="KW-1133">Transmembrane helix</keyword>
<evidence type="ECO:0000313" key="10">
    <source>
        <dbReference type="EMBL" id="EGJ51764.1"/>
    </source>
</evidence>
<dbReference type="KEGG" id="daf:Desaf_3480"/>
<evidence type="ECO:0000313" key="11">
    <source>
        <dbReference type="Proteomes" id="UP000007844"/>
    </source>
</evidence>
<protein>
    <recommendedName>
        <fullName evidence="3">histidine kinase</fullName>
        <ecNumber evidence="3">2.7.13.3</ecNumber>
    </recommendedName>
</protein>
<dbReference type="PANTHER" id="PTHR42878:SF15">
    <property type="entry name" value="BACTERIOPHYTOCHROME"/>
    <property type="match status" value="1"/>
</dbReference>
<evidence type="ECO:0000256" key="1">
    <source>
        <dbReference type="ARBA" id="ARBA00000085"/>
    </source>
</evidence>
<dbReference type="SUPFAM" id="SSF55874">
    <property type="entry name" value="ATPase domain of HSP90 chaperone/DNA topoisomerase II/histidine kinase"/>
    <property type="match status" value="1"/>
</dbReference>
<evidence type="ECO:0000256" key="7">
    <source>
        <dbReference type="SAM" id="Phobius"/>
    </source>
</evidence>
<dbReference type="PANTHER" id="PTHR42878">
    <property type="entry name" value="TWO-COMPONENT HISTIDINE KINASE"/>
    <property type="match status" value="1"/>
</dbReference>
<gene>
    <name evidence="10" type="ORF">Desaf_3480</name>
</gene>
<evidence type="ECO:0000259" key="8">
    <source>
        <dbReference type="PROSITE" id="PS50109"/>
    </source>
</evidence>
<dbReference type="InterPro" id="IPR003660">
    <property type="entry name" value="HAMP_dom"/>
</dbReference>
<name>F3YXI7_DESAF</name>
<evidence type="ECO:0000259" key="9">
    <source>
        <dbReference type="PROSITE" id="PS50885"/>
    </source>
</evidence>
<keyword evidence="7" id="KW-0812">Transmembrane</keyword>
<dbReference type="Pfam" id="PF02518">
    <property type="entry name" value="HATPase_c"/>
    <property type="match status" value="1"/>
</dbReference>
<dbReference type="STRING" id="690850.Desaf_3480"/>
<dbReference type="InterPro" id="IPR036097">
    <property type="entry name" value="HisK_dim/P_sf"/>
</dbReference>
<feature type="transmembrane region" description="Helical" evidence="7">
    <location>
        <begin position="7"/>
        <end position="29"/>
    </location>
</feature>
<dbReference type="SMART" id="SM00304">
    <property type="entry name" value="HAMP"/>
    <property type="match status" value="1"/>
</dbReference>
<dbReference type="Gene3D" id="3.30.565.10">
    <property type="entry name" value="Histidine kinase-like ATPase, C-terminal domain"/>
    <property type="match status" value="1"/>
</dbReference>
<keyword evidence="5" id="KW-0808">Transferase</keyword>
<dbReference type="SUPFAM" id="SSF158472">
    <property type="entry name" value="HAMP domain-like"/>
    <property type="match status" value="1"/>
</dbReference>
<dbReference type="CDD" id="cd06225">
    <property type="entry name" value="HAMP"/>
    <property type="match status" value="1"/>
</dbReference>
<evidence type="ECO:0000256" key="2">
    <source>
        <dbReference type="ARBA" id="ARBA00004370"/>
    </source>
</evidence>
<dbReference type="EMBL" id="CP003221">
    <property type="protein sequence ID" value="EGJ51764.1"/>
    <property type="molecule type" value="Genomic_DNA"/>
</dbReference>
<dbReference type="Proteomes" id="UP000007844">
    <property type="component" value="Chromosome"/>
</dbReference>
<dbReference type="EC" id="2.7.13.3" evidence="3"/>
<keyword evidence="4" id="KW-0597">Phosphoprotein</keyword>
<dbReference type="PROSITE" id="PS50109">
    <property type="entry name" value="HIS_KIN"/>
    <property type="match status" value="1"/>
</dbReference>
<dbReference type="SMART" id="SM00388">
    <property type="entry name" value="HisKA"/>
    <property type="match status" value="1"/>
</dbReference>
<dbReference type="eggNOG" id="COG4251">
    <property type="taxonomic scope" value="Bacteria"/>
</dbReference>
<keyword evidence="6 10" id="KW-0418">Kinase</keyword>